<feature type="compositionally biased region" description="Basic and acidic residues" evidence="8">
    <location>
        <begin position="1"/>
        <end position="35"/>
    </location>
</feature>
<evidence type="ECO:0000256" key="5">
    <source>
        <dbReference type="ARBA" id="ARBA00022692"/>
    </source>
</evidence>
<evidence type="ECO:0000256" key="2">
    <source>
        <dbReference type="ARBA" id="ARBA00007362"/>
    </source>
</evidence>
<dbReference type="SUPFAM" id="SSF103481">
    <property type="entry name" value="Multidrug resistance efflux transporter EmrE"/>
    <property type="match status" value="2"/>
</dbReference>
<evidence type="ECO:0000256" key="6">
    <source>
        <dbReference type="ARBA" id="ARBA00022989"/>
    </source>
</evidence>
<evidence type="ECO:0000256" key="3">
    <source>
        <dbReference type="ARBA" id="ARBA00022448"/>
    </source>
</evidence>
<feature type="transmembrane region" description="Helical" evidence="9">
    <location>
        <begin position="214"/>
        <end position="232"/>
    </location>
</feature>
<evidence type="ECO:0000313" key="11">
    <source>
        <dbReference type="Proteomes" id="UP000481339"/>
    </source>
</evidence>
<keyword evidence="3" id="KW-0813">Transport</keyword>
<name>A0A7C8FXZ0_9MICO</name>
<feature type="transmembrane region" description="Helical" evidence="9">
    <location>
        <begin position="290"/>
        <end position="310"/>
    </location>
</feature>
<comment type="caution">
    <text evidence="10">The sequence shown here is derived from an EMBL/GenBank/DDBJ whole genome shotgun (WGS) entry which is preliminary data.</text>
</comment>
<comment type="similarity">
    <text evidence="2">Belongs to the EamA transporter family.</text>
</comment>
<feature type="region of interest" description="Disordered" evidence="8">
    <location>
        <begin position="1"/>
        <end position="46"/>
    </location>
</feature>
<protein>
    <submittedName>
        <fullName evidence="10">EamA family transporter RarD</fullName>
    </submittedName>
</protein>
<keyword evidence="11" id="KW-1185">Reference proteome</keyword>
<evidence type="ECO:0000313" key="10">
    <source>
        <dbReference type="EMBL" id="KAB1632357.1"/>
    </source>
</evidence>
<evidence type="ECO:0000256" key="4">
    <source>
        <dbReference type="ARBA" id="ARBA00022475"/>
    </source>
</evidence>
<dbReference type="Proteomes" id="UP000481339">
    <property type="component" value="Unassembled WGS sequence"/>
</dbReference>
<dbReference type="OrthoDB" id="3250831at2"/>
<dbReference type="GO" id="GO:0005886">
    <property type="term" value="C:plasma membrane"/>
    <property type="evidence" value="ECO:0007669"/>
    <property type="project" value="UniProtKB-SubCell"/>
</dbReference>
<feature type="transmembrane region" description="Helical" evidence="9">
    <location>
        <begin position="239"/>
        <end position="256"/>
    </location>
</feature>
<feature type="transmembrane region" description="Helical" evidence="9">
    <location>
        <begin position="348"/>
        <end position="370"/>
    </location>
</feature>
<feature type="transmembrane region" description="Helical" evidence="9">
    <location>
        <begin position="376"/>
        <end position="396"/>
    </location>
</feature>
<dbReference type="InterPro" id="IPR004626">
    <property type="entry name" value="RarD"/>
</dbReference>
<dbReference type="EMBL" id="WBKA01000003">
    <property type="protein sequence ID" value="KAB1632357.1"/>
    <property type="molecule type" value="Genomic_DNA"/>
</dbReference>
<keyword evidence="4" id="KW-1003">Cell membrane</keyword>
<evidence type="ECO:0000256" key="1">
    <source>
        <dbReference type="ARBA" id="ARBA00004651"/>
    </source>
</evidence>
<evidence type="ECO:0000256" key="8">
    <source>
        <dbReference type="SAM" id="MobiDB-lite"/>
    </source>
</evidence>
<proteinExistence type="inferred from homology"/>
<keyword evidence="7 9" id="KW-0472">Membrane</keyword>
<reference evidence="10 11" key="1">
    <citation type="submission" date="2019-09" db="EMBL/GenBank/DDBJ databases">
        <title>Phylogeny of genus Pseudoclavibacter and closely related genus.</title>
        <authorList>
            <person name="Li Y."/>
        </authorList>
    </citation>
    <scope>NUCLEOTIDE SEQUENCE [LARGE SCALE GENOMIC DNA]</scope>
    <source>
        <strain evidence="10 11">JCM 16921</strain>
    </source>
</reference>
<feature type="transmembrane region" description="Helical" evidence="9">
    <location>
        <begin position="115"/>
        <end position="140"/>
    </location>
</feature>
<evidence type="ECO:0000256" key="9">
    <source>
        <dbReference type="SAM" id="Phobius"/>
    </source>
</evidence>
<comment type="subcellular location">
    <subcellularLocation>
        <location evidence="1">Cell membrane</location>
        <topology evidence="1">Multi-pass membrane protein</topology>
    </subcellularLocation>
</comment>
<organism evidence="10 11">
    <name type="scientific">Pseudoclavibacter caeni</name>
    <dbReference type="NCBI Taxonomy" id="908846"/>
    <lineage>
        <taxon>Bacteria</taxon>
        <taxon>Bacillati</taxon>
        <taxon>Actinomycetota</taxon>
        <taxon>Actinomycetes</taxon>
        <taxon>Micrococcales</taxon>
        <taxon>Microbacteriaceae</taxon>
        <taxon>Pseudoclavibacter</taxon>
    </lineage>
</organism>
<feature type="transmembrane region" description="Helical" evidence="9">
    <location>
        <begin position="322"/>
        <end position="341"/>
    </location>
</feature>
<feature type="transmembrane region" description="Helical" evidence="9">
    <location>
        <begin position="146"/>
        <end position="163"/>
    </location>
</feature>
<dbReference type="NCBIfam" id="TIGR00688">
    <property type="entry name" value="rarD"/>
    <property type="match status" value="1"/>
</dbReference>
<dbReference type="InterPro" id="IPR037185">
    <property type="entry name" value="EmrE-like"/>
</dbReference>
<dbReference type="AlphaFoldDB" id="A0A7C8FXZ0"/>
<evidence type="ECO:0000256" key="7">
    <source>
        <dbReference type="ARBA" id="ARBA00023136"/>
    </source>
</evidence>
<feature type="transmembrane region" description="Helical" evidence="9">
    <location>
        <begin position="183"/>
        <end position="202"/>
    </location>
</feature>
<feature type="region of interest" description="Disordered" evidence="8">
    <location>
        <begin position="433"/>
        <end position="456"/>
    </location>
</feature>
<accession>A0A7C8FXZ0</accession>
<keyword evidence="6 9" id="KW-1133">Transmembrane helix</keyword>
<keyword evidence="5 9" id="KW-0812">Transmembrane</keyword>
<gene>
    <name evidence="10" type="primary">rarD</name>
    <name evidence="10" type="ORF">F8O02_04925</name>
</gene>
<feature type="transmembrane region" description="Helical" evidence="9">
    <location>
        <begin position="262"/>
        <end position="278"/>
    </location>
</feature>
<sequence>MRVTEHLPRVGREKGHGAHDERPDGEPVPAFERHPPNLPAWGAAVGRRSKPHSGGWCFRRVTAVLRSLTCRWGQSPPEGSGAQCADRRPPPRTARKAALIEARGRSFTVRGNSTIGVIASLTASVLFGGISLLAGMLTGLTAEQVTAWRVVWVVLVVALAFTLTRTWDEVGVILRRLAARPALIAVLLGCAGMMALQLWVFMWGPMHGHALDVSLGYFLMPLVVVGIGRLVFHDELDGWQIAAIVLATVGVIADVIATRSLAWPTALVGLGYPAYFAVRRWFRLDGIAVFWLEVLLLLPAGAALVAQRPVLAVLAAVGTPEWWAFVGLGVLSGVAMLSYILASGRLTLTLFGLLSYLEPVLVLLAALVLGERPAPTQLLVFAPIVVALALLAVSGVRTHRRLATVHVPAADEVPGMQPVTAPIMVVDPRPRTGAITLSEPGRARSGADGGLAAAER</sequence>